<sequence>MSAVTDSPKKSKSKSFKEKKPQGKSQNERLKIVVRRLPPNLPEDIFWRSVSEWVSEETVSWKSFHPGKVRKRLNKETVPSRAYLGFRTEEQLALFSRCFDGHTFKDKAGVETQAVVEFAPYQKVPFEKSKADNRIATIEEDEDYLSFVKSLENNTPKPFDDEALEHLIASTQAAPEPKTTPLIEALIAEKAALRDKEAILRNHAHYKDQSVINSVISPSKREAKNKEVAKPKPPAETSKKAKKIAQKQAKAAASQTPKNAPANTPTPIPTIMPKANPTPKPPKEPRKVSQKQETQKQPPQPKPDRQPSDSSAQGTTPTPASTSGPSHSIQQSTGPRRGRPLLGVSSRQFEVALSSAGVKSKKKDGAGPEPSPTEGKAREEVVKAKDPSPVLARIDDPVPTSPPTTSGPPPPHRGRGNGRGRGRGRGRARGEHRGG</sequence>
<dbReference type="GO" id="GO:0005730">
    <property type="term" value="C:nucleolus"/>
    <property type="evidence" value="ECO:0007669"/>
    <property type="project" value="TreeGrafter"/>
</dbReference>
<dbReference type="GO" id="GO:0005737">
    <property type="term" value="C:cytoplasm"/>
    <property type="evidence" value="ECO:0007669"/>
    <property type="project" value="TreeGrafter"/>
</dbReference>
<dbReference type="InterPro" id="IPR035979">
    <property type="entry name" value="RBD_domain_sf"/>
</dbReference>
<keyword evidence="3" id="KW-0866">Nonsense-mediated mRNA decay</keyword>
<accession>A0A9P6HIU2</accession>
<dbReference type="CDD" id="cd12455">
    <property type="entry name" value="RRM_like_Smg4_UPF3"/>
    <property type="match status" value="1"/>
</dbReference>
<comment type="subcellular location">
    <subcellularLocation>
        <location evidence="1">Nucleus</location>
    </subcellularLocation>
</comment>
<feature type="compositionally biased region" description="Basic and acidic residues" evidence="5">
    <location>
        <begin position="15"/>
        <end position="30"/>
    </location>
</feature>
<dbReference type="GO" id="GO:0003729">
    <property type="term" value="F:mRNA binding"/>
    <property type="evidence" value="ECO:0007669"/>
    <property type="project" value="TreeGrafter"/>
</dbReference>
<evidence type="ECO:0000313" key="8">
    <source>
        <dbReference type="Proteomes" id="UP000736335"/>
    </source>
</evidence>
<dbReference type="SUPFAM" id="SSF54928">
    <property type="entry name" value="RNA-binding domain, RBD"/>
    <property type="match status" value="1"/>
</dbReference>
<dbReference type="InterPro" id="IPR005120">
    <property type="entry name" value="UPF3_dom"/>
</dbReference>
<feature type="compositionally biased region" description="Basic and acidic residues" evidence="5">
    <location>
        <begin position="375"/>
        <end position="386"/>
    </location>
</feature>
<evidence type="ECO:0000256" key="5">
    <source>
        <dbReference type="SAM" id="MobiDB-lite"/>
    </source>
</evidence>
<dbReference type="Proteomes" id="UP000736335">
    <property type="component" value="Unassembled WGS sequence"/>
</dbReference>
<feature type="compositionally biased region" description="Low complexity" evidence="5">
    <location>
        <begin position="310"/>
        <end position="328"/>
    </location>
</feature>
<evidence type="ECO:0000256" key="2">
    <source>
        <dbReference type="ARBA" id="ARBA00005991"/>
    </source>
</evidence>
<feature type="compositionally biased region" description="Basic residues" evidence="5">
    <location>
        <begin position="412"/>
        <end position="427"/>
    </location>
</feature>
<keyword evidence="8" id="KW-1185">Reference proteome</keyword>
<dbReference type="InterPro" id="IPR012677">
    <property type="entry name" value="Nucleotide-bd_a/b_plait_sf"/>
</dbReference>
<evidence type="ECO:0000313" key="7">
    <source>
        <dbReference type="EMBL" id="KAF9788063.1"/>
    </source>
</evidence>
<evidence type="ECO:0000259" key="6">
    <source>
        <dbReference type="Pfam" id="PF03467"/>
    </source>
</evidence>
<evidence type="ECO:0000256" key="1">
    <source>
        <dbReference type="ARBA" id="ARBA00004123"/>
    </source>
</evidence>
<feature type="compositionally biased region" description="Basic and acidic residues" evidence="5">
    <location>
        <begin position="219"/>
        <end position="230"/>
    </location>
</feature>
<dbReference type="AlphaFoldDB" id="A0A9P6HIU2"/>
<feature type="region of interest" description="Disordered" evidence="5">
    <location>
        <begin position="1"/>
        <end position="30"/>
    </location>
</feature>
<feature type="compositionally biased region" description="Pro residues" evidence="5">
    <location>
        <begin position="399"/>
        <end position="411"/>
    </location>
</feature>
<dbReference type="OrthoDB" id="18087at2759"/>
<comment type="caution">
    <text evidence="7">The sequence shown here is derived from an EMBL/GenBank/DDBJ whole genome shotgun (WGS) entry which is preliminary data.</text>
</comment>
<evidence type="ECO:0000256" key="4">
    <source>
        <dbReference type="ARBA" id="ARBA00023242"/>
    </source>
</evidence>
<dbReference type="GO" id="GO:0045727">
    <property type="term" value="P:positive regulation of translation"/>
    <property type="evidence" value="ECO:0007669"/>
    <property type="project" value="TreeGrafter"/>
</dbReference>
<dbReference type="EMBL" id="WIUZ02000004">
    <property type="protein sequence ID" value="KAF9788063.1"/>
    <property type="molecule type" value="Genomic_DNA"/>
</dbReference>
<comment type="similarity">
    <text evidence="2">Belongs to the RENT3 family.</text>
</comment>
<feature type="region of interest" description="Disordered" evidence="5">
    <location>
        <begin position="211"/>
        <end position="435"/>
    </location>
</feature>
<dbReference type="InterPro" id="IPR039722">
    <property type="entry name" value="Upf3"/>
</dbReference>
<gene>
    <name evidence="7" type="ORF">BJ322DRAFT_1046829</name>
</gene>
<dbReference type="Pfam" id="PF03467">
    <property type="entry name" value="Smg4_UPF3"/>
    <property type="match status" value="1"/>
</dbReference>
<feature type="compositionally biased region" description="Pro residues" evidence="5">
    <location>
        <begin position="264"/>
        <end position="280"/>
    </location>
</feature>
<evidence type="ECO:0000256" key="3">
    <source>
        <dbReference type="ARBA" id="ARBA00023161"/>
    </source>
</evidence>
<reference evidence="7" key="2">
    <citation type="submission" date="2020-11" db="EMBL/GenBank/DDBJ databases">
        <authorList>
            <consortium name="DOE Joint Genome Institute"/>
            <person name="Kuo A."/>
            <person name="Miyauchi S."/>
            <person name="Kiss E."/>
            <person name="Drula E."/>
            <person name="Kohler A."/>
            <person name="Sanchez-Garcia M."/>
            <person name="Andreopoulos B."/>
            <person name="Barry K.W."/>
            <person name="Bonito G."/>
            <person name="Buee M."/>
            <person name="Carver A."/>
            <person name="Chen C."/>
            <person name="Cichocki N."/>
            <person name="Clum A."/>
            <person name="Culley D."/>
            <person name="Crous P.W."/>
            <person name="Fauchery L."/>
            <person name="Girlanda M."/>
            <person name="Hayes R."/>
            <person name="Keri Z."/>
            <person name="Labutti K."/>
            <person name="Lipzen A."/>
            <person name="Lombard V."/>
            <person name="Magnuson J."/>
            <person name="Maillard F."/>
            <person name="Morin E."/>
            <person name="Murat C."/>
            <person name="Nolan M."/>
            <person name="Ohm R."/>
            <person name="Pangilinan J."/>
            <person name="Pereira M."/>
            <person name="Perotto S."/>
            <person name="Peter M."/>
            <person name="Riley R."/>
            <person name="Sitrit Y."/>
            <person name="Stielow B."/>
            <person name="Szollosi G."/>
            <person name="Zifcakova L."/>
            <person name="Stursova M."/>
            <person name="Spatafora J.W."/>
            <person name="Tedersoo L."/>
            <person name="Vaario L.-M."/>
            <person name="Yamada A."/>
            <person name="Yan M."/>
            <person name="Wang P."/>
            <person name="Xu J."/>
            <person name="Bruns T."/>
            <person name="Baldrian P."/>
            <person name="Vilgalys R."/>
            <person name="Henrissat B."/>
            <person name="Grigoriev I.V."/>
            <person name="Hibbett D."/>
            <person name="Nagy L.G."/>
            <person name="Martin F.M."/>
        </authorList>
    </citation>
    <scope>NUCLEOTIDE SEQUENCE</scope>
    <source>
        <strain evidence="7">UH-Tt-Lm1</strain>
    </source>
</reference>
<organism evidence="7 8">
    <name type="scientific">Thelephora terrestris</name>
    <dbReference type="NCBI Taxonomy" id="56493"/>
    <lineage>
        <taxon>Eukaryota</taxon>
        <taxon>Fungi</taxon>
        <taxon>Dikarya</taxon>
        <taxon>Basidiomycota</taxon>
        <taxon>Agaricomycotina</taxon>
        <taxon>Agaricomycetes</taxon>
        <taxon>Thelephorales</taxon>
        <taxon>Thelephoraceae</taxon>
        <taxon>Thelephora</taxon>
    </lineage>
</organism>
<reference evidence="7" key="1">
    <citation type="journal article" date="2020" name="Nat. Commun.">
        <title>Large-scale genome sequencing of mycorrhizal fungi provides insights into the early evolution of symbiotic traits.</title>
        <authorList>
            <person name="Miyauchi S."/>
            <person name="Kiss E."/>
            <person name="Kuo A."/>
            <person name="Drula E."/>
            <person name="Kohler A."/>
            <person name="Sanchez-Garcia M."/>
            <person name="Morin E."/>
            <person name="Andreopoulos B."/>
            <person name="Barry K.W."/>
            <person name="Bonito G."/>
            <person name="Buee M."/>
            <person name="Carver A."/>
            <person name="Chen C."/>
            <person name="Cichocki N."/>
            <person name="Clum A."/>
            <person name="Culley D."/>
            <person name="Crous P.W."/>
            <person name="Fauchery L."/>
            <person name="Girlanda M."/>
            <person name="Hayes R.D."/>
            <person name="Keri Z."/>
            <person name="LaButti K."/>
            <person name="Lipzen A."/>
            <person name="Lombard V."/>
            <person name="Magnuson J."/>
            <person name="Maillard F."/>
            <person name="Murat C."/>
            <person name="Nolan M."/>
            <person name="Ohm R.A."/>
            <person name="Pangilinan J."/>
            <person name="Pereira M.F."/>
            <person name="Perotto S."/>
            <person name="Peter M."/>
            <person name="Pfister S."/>
            <person name="Riley R."/>
            <person name="Sitrit Y."/>
            <person name="Stielow J.B."/>
            <person name="Szollosi G."/>
            <person name="Zifcakova L."/>
            <person name="Stursova M."/>
            <person name="Spatafora J.W."/>
            <person name="Tedersoo L."/>
            <person name="Vaario L.M."/>
            <person name="Yamada A."/>
            <person name="Yan M."/>
            <person name="Wang P."/>
            <person name="Xu J."/>
            <person name="Bruns T."/>
            <person name="Baldrian P."/>
            <person name="Vilgalys R."/>
            <person name="Dunand C."/>
            <person name="Henrissat B."/>
            <person name="Grigoriev I.V."/>
            <person name="Hibbett D."/>
            <person name="Nagy L.G."/>
            <person name="Martin F.M."/>
        </authorList>
    </citation>
    <scope>NUCLEOTIDE SEQUENCE</scope>
    <source>
        <strain evidence="7">UH-Tt-Lm1</strain>
    </source>
</reference>
<proteinExistence type="inferred from homology"/>
<dbReference type="Gene3D" id="3.30.70.330">
    <property type="match status" value="1"/>
</dbReference>
<dbReference type="GO" id="GO:0000184">
    <property type="term" value="P:nuclear-transcribed mRNA catabolic process, nonsense-mediated decay"/>
    <property type="evidence" value="ECO:0007669"/>
    <property type="project" value="UniProtKB-KW"/>
</dbReference>
<protein>
    <submittedName>
        <fullName evidence="7">Smg-4/UPF3 family-domain-containing protein</fullName>
    </submittedName>
</protein>
<feature type="domain" description="UPF3" evidence="6">
    <location>
        <begin position="28"/>
        <end position="190"/>
    </location>
</feature>
<name>A0A9P6HIU2_9AGAM</name>
<dbReference type="PANTHER" id="PTHR13112">
    <property type="entry name" value="UPF3 REGULATOR OF NONSENSE TRANSCRIPTS-LIKE PROTEIN"/>
    <property type="match status" value="1"/>
</dbReference>
<feature type="compositionally biased region" description="Low complexity" evidence="5">
    <location>
        <begin position="246"/>
        <end position="263"/>
    </location>
</feature>
<dbReference type="PANTHER" id="PTHR13112:SF0">
    <property type="entry name" value="FI21285P1"/>
    <property type="match status" value="1"/>
</dbReference>
<keyword evidence="4" id="KW-0539">Nucleus</keyword>